<keyword evidence="7" id="KW-1185">Reference proteome</keyword>
<dbReference type="Gene3D" id="3.40.630.10">
    <property type="entry name" value="Zn peptidases"/>
    <property type="match status" value="1"/>
</dbReference>
<comment type="cofactor">
    <cofactor evidence="1">
        <name>Zn(2+)</name>
        <dbReference type="ChEBI" id="CHEBI:29105"/>
    </cofactor>
</comment>
<dbReference type="Pfam" id="PF24827">
    <property type="entry name" value="AstE_AspA_cat"/>
    <property type="match status" value="1"/>
</dbReference>
<gene>
    <name evidence="6" type="ORF">SAMN04488023_11992</name>
</gene>
<dbReference type="Proteomes" id="UP000199572">
    <property type="component" value="Unassembled WGS sequence"/>
</dbReference>
<dbReference type="InterPro" id="IPR053138">
    <property type="entry name" value="N-alpha-Ac-DABA_deacetylase"/>
</dbReference>
<dbReference type="EMBL" id="FOGG01000019">
    <property type="protein sequence ID" value="SER88489.1"/>
    <property type="molecule type" value="Genomic_DNA"/>
</dbReference>
<evidence type="ECO:0000259" key="5">
    <source>
        <dbReference type="Pfam" id="PF24827"/>
    </source>
</evidence>
<dbReference type="STRING" id="390241.SAMN04488023_11992"/>
<name>A0A1H9SVS8_9SPHI</name>
<feature type="domain" description="Succinylglutamate desuccinylase/Aspartoacylase catalytic" evidence="5">
    <location>
        <begin position="80"/>
        <end position="268"/>
    </location>
</feature>
<evidence type="ECO:0000256" key="2">
    <source>
        <dbReference type="ARBA" id="ARBA00022723"/>
    </source>
</evidence>
<organism evidence="6 7">
    <name type="scientific">Pedobacter rhizosphaerae</name>
    <dbReference type="NCBI Taxonomy" id="390241"/>
    <lineage>
        <taxon>Bacteria</taxon>
        <taxon>Pseudomonadati</taxon>
        <taxon>Bacteroidota</taxon>
        <taxon>Sphingobacteriia</taxon>
        <taxon>Sphingobacteriales</taxon>
        <taxon>Sphingobacteriaceae</taxon>
        <taxon>Pedobacter</taxon>
    </lineage>
</organism>
<evidence type="ECO:0000256" key="1">
    <source>
        <dbReference type="ARBA" id="ARBA00001947"/>
    </source>
</evidence>
<dbReference type="PIRSF" id="PIRSF039012">
    <property type="entry name" value="ASP"/>
    <property type="match status" value="1"/>
</dbReference>
<evidence type="ECO:0000313" key="7">
    <source>
        <dbReference type="Proteomes" id="UP000199572"/>
    </source>
</evidence>
<evidence type="ECO:0000256" key="4">
    <source>
        <dbReference type="ARBA" id="ARBA00022833"/>
    </source>
</evidence>
<dbReference type="InterPro" id="IPR043795">
    <property type="entry name" value="N-alpha-Ac-DABA-like"/>
</dbReference>
<keyword evidence="4" id="KW-0862">Zinc</keyword>
<keyword evidence="3" id="KW-0378">Hydrolase</keyword>
<proteinExistence type="predicted"/>
<dbReference type="InterPro" id="IPR055438">
    <property type="entry name" value="AstE_AspA_cat"/>
</dbReference>
<dbReference type="PANTHER" id="PTHR37326">
    <property type="entry name" value="BLL3975 PROTEIN"/>
    <property type="match status" value="1"/>
</dbReference>
<accession>A0A1H9SVS8</accession>
<dbReference type="AlphaFoldDB" id="A0A1H9SVS8"/>
<dbReference type="RefSeq" id="WP_245738685.1">
    <property type="nucleotide sequence ID" value="NZ_FOGG01000019.1"/>
</dbReference>
<reference evidence="6 7" key="1">
    <citation type="submission" date="2016-10" db="EMBL/GenBank/DDBJ databases">
        <authorList>
            <person name="de Groot N.N."/>
        </authorList>
    </citation>
    <scope>NUCLEOTIDE SEQUENCE [LARGE SCALE GENOMIC DNA]</scope>
    <source>
        <strain evidence="6 7">DSM 18610</strain>
    </source>
</reference>
<sequence length="358" mass="39542">MQFGKLKSAANSVSVAKITVSILILLLSTFTMNAQDLDGIIKKVNSGSRLDTLIAFDKNNELENLPLTLIKGRKQGAVFTIVAGIHGYEYPPIIAVQELLKEIDFNLLQGTLIILPLTNKASFYRRSPFINPLDGKNLNTAFPGSANGSITEKIAYWITKEVIANTDVFLDIHGGDSNEDLLPFVCYYNNQQEAEQTEKARLLSEASRMKYIVSYPYNLKKTEPAKYAFKQAVQDGVVALSVEAGKLGAVQTENVDLIKNAVYNMLNYSGMYNARKTVNDVNRKYLYNQTYVRVAEKGIFYSSVSSGDALTKGQNIGYITNDFGKILHRITAPVSGIVLYKVGTPPVNVGETLFCIGY</sequence>
<dbReference type="SUPFAM" id="SSF53187">
    <property type="entry name" value="Zn-dependent exopeptidases"/>
    <property type="match status" value="1"/>
</dbReference>
<dbReference type="GO" id="GO:0046872">
    <property type="term" value="F:metal ion binding"/>
    <property type="evidence" value="ECO:0007669"/>
    <property type="project" value="UniProtKB-KW"/>
</dbReference>
<dbReference type="PANTHER" id="PTHR37326:SF1">
    <property type="entry name" value="BLL3975 PROTEIN"/>
    <property type="match status" value="1"/>
</dbReference>
<dbReference type="GO" id="GO:0016788">
    <property type="term" value="F:hydrolase activity, acting on ester bonds"/>
    <property type="evidence" value="ECO:0007669"/>
    <property type="project" value="InterPro"/>
</dbReference>
<protein>
    <recommendedName>
        <fullName evidence="5">Succinylglutamate desuccinylase/Aspartoacylase catalytic domain-containing protein</fullName>
    </recommendedName>
</protein>
<keyword evidence="2" id="KW-0479">Metal-binding</keyword>
<evidence type="ECO:0000256" key="3">
    <source>
        <dbReference type="ARBA" id="ARBA00022801"/>
    </source>
</evidence>
<evidence type="ECO:0000313" key="6">
    <source>
        <dbReference type="EMBL" id="SER88489.1"/>
    </source>
</evidence>
<dbReference type="GO" id="GO:0016811">
    <property type="term" value="F:hydrolase activity, acting on carbon-nitrogen (but not peptide) bonds, in linear amides"/>
    <property type="evidence" value="ECO:0007669"/>
    <property type="project" value="InterPro"/>
</dbReference>